<dbReference type="RefSeq" id="WP_108602192.1">
    <property type="nucleotide sequence ID" value="NZ_CP026604.1"/>
</dbReference>
<dbReference type="Pfam" id="PF11286">
    <property type="entry name" value="DUF3087"/>
    <property type="match status" value="1"/>
</dbReference>
<protein>
    <submittedName>
        <fullName evidence="2">DUF3087 domain-containing protein</fullName>
    </submittedName>
</protein>
<keyword evidence="1" id="KW-0812">Transmembrane</keyword>
<dbReference type="KEGG" id="cate:C2869_06550"/>
<keyword evidence="1" id="KW-0472">Membrane</keyword>
<accession>A0A2S0VPV8</accession>
<dbReference type="InterPro" id="IPR021438">
    <property type="entry name" value="DUF3087"/>
</dbReference>
<dbReference type="AlphaFoldDB" id="A0A2S0VPV8"/>
<evidence type="ECO:0000313" key="2">
    <source>
        <dbReference type="EMBL" id="AWB66120.1"/>
    </source>
</evidence>
<feature type="transmembrane region" description="Helical" evidence="1">
    <location>
        <begin position="47"/>
        <end position="67"/>
    </location>
</feature>
<dbReference type="OrthoDB" id="6118114at2"/>
<feature type="transmembrane region" description="Helical" evidence="1">
    <location>
        <begin position="20"/>
        <end position="41"/>
    </location>
</feature>
<sequence length="170" mass="19476">MQLKSINKQRYREHLNKVIVGTIAIFATLSLGLSTLIIQLFTDGEGTHFWINLGGVVLAMIIVWQILKAYQNHDYLTEIKYVWDLKQTLNLITRAHKKIQAGVDNNNPSAMRILLFSYKGSQQVYQLDDNTITMSELNQKIAALEEKMTALNLPIEGDVFQHEWLENLTS</sequence>
<gene>
    <name evidence="2" type="ORF">C2869_06550</name>
</gene>
<proteinExistence type="predicted"/>
<evidence type="ECO:0000313" key="3">
    <source>
        <dbReference type="Proteomes" id="UP000244441"/>
    </source>
</evidence>
<keyword evidence="1" id="KW-1133">Transmembrane helix</keyword>
<reference evidence="2 3" key="1">
    <citation type="submission" date="2018-01" db="EMBL/GenBank/DDBJ databases">
        <title>Genome sequence of a Cantenovulum-like bacteria.</title>
        <authorList>
            <person name="Tan W.R."/>
            <person name="Lau N.-S."/>
            <person name="Go F."/>
            <person name="Amirul A.-A.A."/>
        </authorList>
    </citation>
    <scope>NUCLEOTIDE SEQUENCE [LARGE SCALE GENOMIC DNA]</scope>
    <source>
        <strain evidence="2 3">CCB-QB4</strain>
    </source>
</reference>
<dbReference type="EMBL" id="CP026604">
    <property type="protein sequence ID" value="AWB66120.1"/>
    <property type="molecule type" value="Genomic_DNA"/>
</dbReference>
<organism evidence="2 3">
    <name type="scientific">Saccharobesus litoralis</name>
    <dbReference type="NCBI Taxonomy" id="2172099"/>
    <lineage>
        <taxon>Bacteria</taxon>
        <taxon>Pseudomonadati</taxon>
        <taxon>Pseudomonadota</taxon>
        <taxon>Gammaproteobacteria</taxon>
        <taxon>Alteromonadales</taxon>
        <taxon>Alteromonadaceae</taxon>
        <taxon>Saccharobesus</taxon>
    </lineage>
</organism>
<dbReference type="Proteomes" id="UP000244441">
    <property type="component" value="Chromosome"/>
</dbReference>
<keyword evidence="3" id="KW-1185">Reference proteome</keyword>
<name>A0A2S0VPV8_9ALTE</name>
<evidence type="ECO:0000256" key="1">
    <source>
        <dbReference type="SAM" id="Phobius"/>
    </source>
</evidence>